<accession>A0A1M7RJK1</accession>
<dbReference type="Pfam" id="PF13577">
    <property type="entry name" value="SnoaL_4"/>
    <property type="match status" value="1"/>
</dbReference>
<dbReference type="InterPro" id="IPR037401">
    <property type="entry name" value="SnoaL-like"/>
</dbReference>
<keyword evidence="3" id="KW-1185">Reference proteome</keyword>
<proteinExistence type="predicted"/>
<dbReference type="EMBL" id="FRCS01000016">
    <property type="protein sequence ID" value="SHN46525.1"/>
    <property type="molecule type" value="Genomic_DNA"/>
</dbReference>
<feature type="domain" description="SnoaL-like" evidence="1">
    <location>
        <begin position="2"/>
        <end position="124"/>
    </location>
</feature>
<dbReference type="STRING" id="134849.SAMN05443668_11661"/>
<dbReference type="RefSeq" id="WP_073263591.1">
    <property type="nucleotide sequence ID" value="NZ_FRCS01000016.1"/>
</dbReference>
<dbReference type="Proteomes" id="UP000184440">
    <property type="component" value="Unassembled WGS sequence"/>
</dbReference>
<reference evidence="2 3" key="1">
    <citation type="submission" date="2016-11" db="EMBL/GenBank/DDBJ databases">
        <authorList>
            <person name="Jaros S."/>
            <person name="Januszkiewicz K."/>
            <person name="Wedrychowicz H."/>
        </authorList>
    </citation>
    <scope>NUCLEOTIDE SEQUENCE [LARGE SCALE GENOMIC DNA]</scope>
    <source>
        <strain evidence="2 3">DSM 46144</strain>
    </source>
</reference>
<dbReference type="Gene3D" id="3.10.450.50">
    <property type="match status" value="1"/>
</dbReference>
<evidence type="ECO:0000313" key="2">
    <source>
        <dbReference type="EMBL" id="SHN46525.1"/>
    </source>
</evidence>
<evidence type="ECO:0000259" key="1">
    <source>
        <dbReference type="Pfam" id="PF13577"/>
    </source>
</evidence>
<organism evidence="2 3">
    <name type="scientific">Cryptosporangium aurantiacum</name>
    <dbReference type="NCBI Taxonomy" id="134849"/>
    <lineage>
        <taxon>Bacteria</taxon>
        <taxon>Bacillati</taxon>
        <taxon>Actinomycetota</taxon>
        <taxon>Actinomycetes</taxon>
        <taxon>Cryptosporangiales</taxon>
        <taxon>Cryptosporangiaceae</taxon>
        <taxon>Cryptosporangium</taxon>
    </lineage>
</organism>
<gene>
    <name evidence="2" type="ORF">SAMN05443668_11661</name>
</gene>
<protein>
    <submittedName>
        <fullName evidence="2">SnoaL-like domain-containing protein</fullName>
    </submittedName>
</protein>
<dbReference type="AlphaFoldDB" id="A0A1M7RJK1"/>
<evidence type="ECO:0000313" key="3">
    <source>
        <dbReference type="Proteomes" id="UP000184440"/>
    </source>
</evidence>
<dbReference type="OrthoDB" id="981191at2"/>
<sequence length="144" mass="16048">MSDRSDIHDALNAYAWAIDSRDFRLLATDVFADDVVADYGLPEPLRSADAVVAFMDRAHRDLDATQHLIGNVTVRLSGDSATSRSYAHATLIRRGAPGGNRVVFAAYYEDEWVRTTAGWRIRSRVARMFFRDGNPRVLDSSTIG</sequence>
<dbReference type="SUPFAM" id="SSF54427">
    <property type="entry name" value="NTF2-like"/>
    <property type="match status" value="1"/>
</dbReference>
<name>A0A1M7RJK1_9ACTN</name>
<dbReference type="InterPro" id="IPR032710">
    <property type="entry name" value="NTF2-like_dom_sf"/>
</dbReference>